<keyword evidence="5" id="KW-1185">Reference proteome</keyword>
<keyword evidence="2" id="KW-0812">Transmembrane</keyword>
<proteinExistence type="predicted"/>
<protein>
    <submittedName>
        <fullName evidence="4">Uncharacterized protein</fullName>
    </submittedName>
</protein>
<feature type="compositionally biased region" description="Polar residues" evidence="1">
    <location>
        <begin position="121"/>
        <end position="130"/>
    </location>
</feature>
<keyword evidence="2" id="KW-0472">Membrane</keyword>
<gene>
    <name evidence="4" type="ORF">D9619_007253</name>
</gene>
<evidence type="ECO:0000313" key="5">
    <source>
        <dbReference type="Proteomes" id="UP000567179"/>
    </source>
</evidence>
<accession>A0A8H5B1Y7</accession>
<evidence type="ECO:0000256" key="1">
    <source>
        <dbReference type="SAM" id="MobiDB-lite"/>
    </source>
</evidence>
<sequence length="155" mass="16223">MSMTLSWMFCHVFAIAGCVALPVDLNGGSSELSPRSLIILIVAATLLAIFSFTVVIAYWNAALFVACRARPIDATSGGSVGPAAPREEENRRRGGPWPSGNRKVSAATASPSSMASMGRLASNTRSTQSKPIRAALPIPKQALRSKLAAPVVGSR</sequence>
<evidence type="ECO:0000256" key="2">
    <source>
        <dbReference type="SAM" id="Phobius"/>
    </source>
</evidence>
<reference evidence="4 5" key="1">
    <citation type="journal article" date="2020" name="ISME J.">
        <title>Uncovering the hidden diversity of litter-decomposition mechanisms in mushroom-forming fungi.</title>
        <authorList>
            <person name="Floudas D."/>
            <person name="Bentzer J."/>
            <person name="Ahren D."/>
            <person name="Johansson T."/>
            <person name="Persson P."/>
            <person name="Tunlid A."/>
        </authorList>
    </citation>
    <scope>NUCLEOTIDE SEQUENCE [LARGE SCALE GENOMIC DNA]</scope>
    <source>
        <strain evidence="4 5">CBS 101986</strain>
    </source>
</reference>
<name>A0A8H5B1Y7_9AGAR</name>
<feature type="signal peptide" evidence="3">
    <location>
        <begin position="1"/>
        <end position="20"/>
    </location>
</feature>
<organism evidence="4 5">
    <name type="scientific">Psilocybe cf. subviscida</name>
    <dbReference type="NCBI Taxonomy" id="2480587"/>
    <lineage>
        <taxon>Eukaryota</taxon>
        <taxon>Fungi</taxon>
        <taxon>Dikarya</taxon>
        <taxon>Basidiomycota</taxon>
        <taxon>Agaricomycotina</taxon>
        <taxon>Agaricomycetes</taxon>
        <taxon>Agaricomycetidae</taxon>
        <taxon>Agaricales</taxon>
        <taxon>Agaricineae</taxon>
        <taxon>Strophariaceae</taxon>
        <taxon>Psilocybe</taxon>
    </lineage>
</organism>
<dbReference type="Proteomes" id="UP000567179">
    <property type="component" value="Unassembled WGS sequence"/>
</dbReference>
<feature type="compositionally biased region" description="Low complexity" evidence="1">
    <location>
        <begin position="105"/>
        <end position="117"/>
    </location>
</feature>
<dbReference type="EMBL" id="JAACJJ010000043">
    <property type="protein sequence ID" value="KAF5315126.1"/>
    <property type="molecule type" value="Genomic_DNA"/>
</dbReference>
<feature type="transmembrane region" description="Helical" evidence="2">
    <location>
        <begin position="36"/>
        <end position="61"/>
    </location>
</feature>
<keyword evidence="3" id="KW-0732">Signal</keyword>
<feature type="chain" id="PRO_5034777072" evidence="3">
    <location>
        <begin position="21"/>
        <end position="155"/>
    </location>
</feature>
<comment type="caution">
    <text evidence="4">The sequence shown here is derived from an EMBL/GenBank/DDBJ whole genome shotgun (WGS) entry which is preliminary data.</text>
</comment>
<evidence type="ECO:0000313" key="4">
    <source>
        <dbReference type="EMBL" id="KAF5315126.1"/>
    </source>
</evidence>
<evidence type="ECO:0000256" key="3">
    <source>
        <dbReference type="SAM" id="SignalP"/>
    </source>
</evidence>
<feature type="region of interest" description="Disordered" evidence="1">
    <location>
        <begin position="73"/>
        <end position="136"/>
    </location>
</feature>
<keyword evidence="2" id="KW-1133">Transmembrane helix</keyword>
<dbReference type="AlphaFoldDB" id="A0A8H5B1Y7"/>